<comment type="subcellular location">
    <subcellularLocation>
        <location evidence="1">Cell membrane</location>
        <topology evidence="1">Multi-pass membrane protein</topology>
    </subcellularLocation>
</comment>
<dbReference type="PANTHER" id="PTHR24228:SF59">
    <property type="entry name" value="NEUROPEPTIDE RECEPTOR 15"/>
    <property type="match status" value="1"/>
</dbReference>
<evidence type="ECO:0000256" key="9">
    <source>
        <dbReference type="SAM" id="MobiDB-lite"/>
    </source>
</evidence>
<dbReference type="GO" id="GO:0004930">
    <property type="term" value="F:G protein-coupled receptor activity"/>
    <property type="evidence" value="ECO:0007669"/>
    <property type="project" value="UniProtKB-KW"/>
</dbReference>
<evidence type="ECO:0000256" key="7">
    <source>
        <dbReference type="ARBA" id="ARBA00023170"/>
    </source>
</evidence>
<feature type="transmembrane region" description="Helical" evidence="10">
    <location>
        <begin position="242"/>
        <end position="263"/>
    </location>
</feature>
<evidence type="ECO:0000256" key="3">
    <source>
        <dbReference type="ARBA" id="ARBA00022692"/>
    </source>
</evidence>
<keyword evidence="6 10" id="KW-0472">Membrane</keyword>
<feature type="transmembrane region" description="Helical" evidence="10">
    <location>
        <begin position="202"/>
        <end position="221"/>
    </location>
</feature>
<keyword evidence="4 10" id="KW-1133">Transmembrane helix</keyword>
<evidence type="ECO:0000256" key="10">
    <source>
        <dbReference type="SAM" id="Phobius"/>
    </source>
</evidence>
<dbReference type="AlphaFoldDB" id="A0A1W0X620"/>
<dbReference type="InterPro" id="IPR000276">
    <property type="entry name" value="GPCR_Rhodpsn"/>
</dbReference>
<dbReference type="PANTHER" id="PTHR24228">
    <property type="entry name" value="B2 BRADYKININ RECEPTOR/ANGIOTENSIN II RECEPTOR"/>
    <property type="match status" value="1"/>
</dbReference>
<evidence type="ECO:0000313" key="12">
    <source>
        <dbReference type="EMBL" id="OQV23006.1"/>
    </source>
</evidence>
<keyword evidence="8" id="KW-0807">Transducer</keyword>
<evidence type="ECO:0000256" key="8">
    <source>
        <dbReference type="ARBA" id="ARBA00023224"/>
    </source>
</evidence>
<evidence type="ECO:0000256" key="4">
    <source>
        <dbReference type="ARBA" id="ARBA00022989"/>
    </source>
</evidence>
<keyword evidence="2" id="KW-1003">Cell membrane</keyword>
<comment type="caution">
    <text evidence="12">The sequence shown here is derived from an EMBL/GenBank/DDBJ whole genome shotgun (WGS) entry which is preliminary data.</text>
</comment>
<proteinExistence type="predicted"/>
<gene>
    <name evidence="12" type="ORF">BV898_03056</name>
</gene>
<dbReference type="EMBL" id="MTYJ01000014">
    <property type="protein sequence ID" value="OQV23006.1"/>
    <property type="molecule type" value="Genomic_DNA"/>
</dbReference>
<reference evidence="13" key="1">
    <citation type="submission" date="2017-01" db="EMBL/GenBank/DDBJ databases">
        <title>Comparative genomics of anhydrobiosis in the tardigrade Hypsibius dujardini.</title>
        <authorList>
            <person name="Yoshida Y."/>
            <person name="Koutsovoulos G."/>
            <person name="Laetsch D."/>
            <person name="Stevens L."/>
            <person name="Kumar S."/>
            <person name="Horikawa D."/>
            <person name="Ishino K."/>
            <person name="Komine S."/>
            <person name="Tomita M."/>
            <person name="Blaxter M."/>
            <person name="Arakawa K."/>
        </authorList>
    </citation>
    <scope>NUCLEOTIDE SEQUENCE [LARGE SCALE GENOMIC DNA]</scope>
    <source>
        <strain evidence="13">Z151</strain>
    </source>
</reference>
<dbReference type="GO" id="GO:0005886">
    <property type="term" value="C:plasma membrane"/>
    <property type="evidence" value="ECO:0007669"/>
    <property type="project" value="UniProtKB-SubCell"/>
</dbReference>
<evidence type="ECO:0000313" key="13">
    <source>
        <dbReference type="Proteomes" id="UP000192578"/>
    </source>
</evidence>
<evidence type="ECO:0000256" key="2">
    <source>
        <dbReference type="ARBA" id="ARBA00022475"/>
    </source>
</evidence>
<accession>A0A1W0X620</accession>
<sequence>MNNSTDFKIGTNFTNVTNNFRQDIPILGWTIAVLLTNSCGALANILLLLTLILHKPLRQSSSSSLIVHTVCLDLYISSFAVPVTVIPIFLGPLYELPQWFCQYQFLYVQMVYQIEMYAATMLALHRVAAAVSPRFFIHMTSTAAMILMNALPWVIAMVNCLLPAVGNMGYQMVFNQLNGGCMYSVNGTAGAALALANTSVGIYFPTAVMGAAYGVFLLETWRHSGLQMSRARRRRLELSRTMLILFVWHCVSLYPSSIMVGLFPNVFASNLGLQLAFKYLGNSCSAINPVFCWCSSKLFQDGTRAVLRKLRRCVSGGCQSGGQVKPSSTAREHSAGEPTRSLGQPNGNGMEADGIKILTLRRLVLRWTDFRIILSPLLSTARRPT</sequence>
<dbReference type="CDD" id="cd00637">
    <property type="entry name" value="7tm_classA_rhodopsin-like"/>
    <property type="match status" value="1"/>
</dbReference>
<evidence type="ECO:0000256" key="5">
    <source>
        <dbReference type="ARBA" id="ARBA00023040"/>
    </source>
</evidence>
<organism evidence="12 13">
    <name type="scientific">Hypsibius exemplaris</name>
    <name type="common">Freshwater tardigrade</name>
    <dbReference type="NCBI Taxonomy" id="2072580"/>
    <lineage>
        <taxon>Eukaryota</taxon>
        <taxon>Metazoa</taxon>
        <taxon>Ecdysozoa</taxon>
        <taxon>Tardigrada</taxon>
        <taxon>Eutardigrada</taxon>
        <taxon>Parachela</taxon>
        <taxon>Hypsibioidea</taxon>
        <taxon>Hypsibiidae</taxon>
        <taxon>Hypsibius</taxon>
    </lineage>
</organism>
<feature type="transmembrane region" description="Helical" evidence="10">
    <location>
        <begin position="26"/>
        <end position="53"/>
    </location>
</feature>
<protein>
    <recommendedName>
        <fullName evidence="11">G-protein coupled receptors family 1 profile domain-containing protein</fullName>
    </recommendedName>
</protein>
<dbReference type="Proteomes" id="UP000192578">
    <property type="component" value="Unassembled WGS sequence"/>
</dbReference>
<feature type="transmembrane region" description="Helical" evidence="10">
    <location>
        <begin position="65"/>
        <end position="90"/>
    </location>
</feature>
<feature type="transmembrane region" description="Helical" evidence="10">
    <location>
        <begin position="143"/>
        <end position="165"/>
    </location>
</feature>
<feature type="region of interest" description="Disordered" evidence="9">
    <location>
        <begin position="317"/>
        <end position="348"/>
    </location>
</feature>
<feature type="transmembrane region" description="Helical" evidence="10">
    <location>
        <begin position="110"/>
        <end position="131"/>
    </location>
</feature>
<dbReference type="InterPro" id="IPR017452">
    <property type="entry name" value="GPCR_Rhodpsn_7TM"/>
</dbReference>
<keyword evidence="5" id="KW-0297">G-protein coupled receptor</keyword>
<keyword evidence="3 10" id="KW-0812">Transmembrane</keyword>
<dbReference type="Pfam" id="PF00001">
    <property type="entry name" value="7tm_1"/>
    <property type="match status" value="1"/>
</dbReference>
<dbReference type="PROSITE" id="PS50262">
    <property type="entry name" value="G_PROTEIN_RECEP_F1_2"/>
    <property type="match status" value="1"/>
</dbReference>
<dbReference type="Gene3D" id="1.20.1070.10">
    <property type="entry name" value="Rhodopsin 7-helix transmembrane proteins"/>
    <property type="match status" value="1"/>
</dbReference>
<name>A0A1W0X620_HYPEX</name>
<keyword evidence="7" id="KW-0675">Receptor</keyword>
<evidence type="ECO:0000256" key="1">
    <source>
        <dbReference type="ARBA" id="ARBA00004651"/>
    </source>
</evidence>
<keyword evidence="13" id="KW-1185">Reference proteome</keyword>
<evidence type="ECO:0000256" key="6">
    <source>
        <dbReference type="ARBA" id="ARBA00023136"/>
    </source>
</evidence>
<dbReference type="SUPFAM" id="SSF81321">
    <property type="entry name" value="Family A G protein-coupled receptor-like"/>
    <property type="match status" value="1"/>
</dbReference>
<feature type="domain" description="G-protein coupled receptors family 1 profile" evidence="11">
    <location>
        <begin position="43"/>
        <end position="292"/>
    </location>
</feature>
<evidence type="ECO:0000259" key="11">
    <source>
        <dbReference type="PROSITE" id="PS50262"/>
    </source>
</evidence>